<name>A0AAN9T634_9HEMI</name>
<gene>
    <name evidence="1" type="ORF">V9T40_011858</name>
</gene>
<evidence type="ECO:0000313" key="1">
    <source>
        <dbReference type="EMBL" id="KAK7575572.1"/>
    </source>
</evidence>
<sequence>MALLRPPVPFRLYMYVLCSMWGAKKIRRIRLQRHLQAAAPAFPCVRPSRRAHIFGAPFTAAPNQRHEEAAKVVRRRLRRRHRRVSAALIVPSPSHPGGQPLRCQPFRSYRSSTPRSPPTSSDLPFLPLRRTEKRTAAFLAGIDALPAGPVHFSRLPRVATFPHALVSRYIAPAFPSNPPPFRHCHCAIFPASLLAIGEARESEVDSPATLERFPPSRRLFHSFYTARGVCVSGTCCGGDGGGGGGVSATVASSFFKT</sequence>
<proteinExistence type="predicted"/>
<organism evidence="1 2">
    <name type="scientific">Parthenolecanium corni</name>
    <dbReference type="NCBI Taxonomy" id="536013"/>
    <lineage>
        <taxon>Eukaryota</taxon>
        <taxon>Metazoa</taxon>
        <taxon>Ecdysozoa</taxon>
        <taxon>Arthropoda</taxon>
        <taxon>Hexapoda</taxon>
        <taxon>Insecta</taxon>
        <taxon>Pterygota</taxon>
        <taxon>Neoptera</taxon>
        <taxon>Paraneoptera</taxon>
        <taxon>Hemiptera</taxon>
        <taxon>Sternorrhyncha</taxon>
        <taxon>Coccoidea</taxon>
        <taxon>Coccidae</taxon>
        <taxon>Parthenolecanium</taxon>
    </lineage>
</organism>
<dbReference type="EMBL" id="JBBCAQ010000036">
    <property type="protein sequence ID" value="KAK7575572.1"/>
    <property type="molecule type" value="Genomic_DNA"/>
</dbReference>
<dbReference type="Proteomes" id="UP001367676">
    <property type="component" value="Unassembled WGS sequence"/>
</dbReference>
<evidence type="ECO:0000313" key="2">
    <source>
        <dbReference type="Proteomes" id="UP001367676"/>
    </source>
</evidence>
<accession>A0AAN9T634</accession>
<keyword evidence="2" id="KW-1185">Reference proteome</keyword>
<reference evidence="1 2" key="1">
    <citation type="submission" date="2024-03" db="EMBL/GenBank/DDBJ databases">
        <title>Adaptation during the transition from Ophiocordyceps entomopathogen to insect associate is accompanied by gene loss and intensified selection.</title>
        <authorList>
            <person name="Ward C.M."/>
            <person name="Onetto C.A."/>
            <person name="Borneman A.R."/>
        </authorList>
    </citation>
    <scope>NUCLEOTIDE SEQUENCE [LARGE SCALE GENOMIC DNA]</scope>
    <source>
        <strain evidence="1">AWRI1</strain>
        <tissue evidence="1">Single Adult Female</tissue>
    </source>
</reference>
<dbReference type="AlphaFoldDB" id="A0AAN9T634"/>
<protein>
    <submittedName>
        <fullName evidence="1">Uncharacterized protein</fullName>
    </submittedName>
</protein>
<comment type="caution">
    <text evidence="1">The sequence shown here is derived from an EMBL/GenBank/DDBJ whole genome shotgun (WGS) entry which is preliminary data.</text>
</comment>